<evidence type="ECO:0000313" key="2">
    <source>
        <dbReference type="Proteomes" id="UP000663946"/>
    </source>
</evidence>
<evidence type="ECO:0000313" key="1">
    <source>
        <dbReference type="EMBL" id="QTG14524.1"/>
    </source>
</evidence>
<name>A0AAJ4N3F3_AGRTU</name>
<dbReference type="Proteomes" id="UP000663946">
    <property type="component" value="Chromosome 2"/>
</dbReference>
<protein>
    <submittedName>
        <fullName evidence="1">Uncharacterized protein</fullName>
    </submittedName>
</protein>
<dbReference type="EMBL" id="CP049217">
    <property type="protein sequence ID" value="QTG14524.1"/>
    <property type="molecule type" value="Genomic_DNA"/>
</dbReference>
<sequence>MRKFSLGTSNMQFKKFIRTSAVTLIAFAASEHAVLGKDICSDTYMSEKIHPFATRARNAIGICGTAKAGVALYTESLRLVQQCLSDPGLRAYKQDLE</sequence>
<dbReference type="RefSeq" id="WP_162706845.1">
    <property type="nucleotide sequence ID" value="NZ_CP049217.1"/>
</dbReference>
<accession>A0AAJ4N3F3</accession>
<reference evidence="1" key="1">
    <citation type="submission" date="2020-02" db="EMBL/GenBank/DDBJ databases">
        <title>Unexpected conservation and global transmission of agrobacterial virulence plasmids.</title>
        <authorList>
            <person name="Weisberg A.J."/>
            <person name="Davis E.W. II"/>
            <person name="Tabima J.R."/>
            <person name="Belcher M.S."/>
            <person name="Miller M."/>
            <person name="Kuo C.-H."/>
            <person name="Loper J.E."/>
            <person name="Grunwald N.J."/>
            <person name="Putnam M.L."/>
            <person name="Chang J.H."/>
        </authorList>
    </citation>
    <scope>NUCLEOTIDE SEQUENCE</scope>
    <source>
        <strain evidence="1">Q15/94</strain>
    </source>
</reference>
<organism evidence="1 2">
    <name type="scientific">Agrobacterium tumefaciens</name>
    <dbReference type="NCBI Taxonomy" id="358"/>
    <lineage>
        <taxon>Bacteria</taxon>
        <taxon>Pseudomonadati</taxon>
        <taxon>Pseudomonadota</taxon>
        <taxon>Alphaproteobacteria</taxon>
        <taxon>Hyphomicrobiales</taxon>
        <taxon>Rhizobiaceae</taxon>
        <taxon>Rhizobium/Agrobacterium group</taxon>
        <taxon>Agrobacterium</taxon>
        <taxon>Agrobacterium tumefaciens complex</taxon>
    </lineage>
</organism>
<dbReference type="AlphaFoldDB" id="A0AAJ4N3F3"/>
<gene>
    <name evidence="1" type="ORF">G6M86_14390</name>
</gene>
<proteinExistence type="predicted"/>